<dbReference type="PANTHER" id="PTHR30469">
    <property type="entry name" value="MULTIDRUG RESISTANCE PROTEIN MDTA"/>
    <property type="match status" value="1"/>
</dbReference>
<dbReference type="InterPro" id="IPR058647">
    <property type="entry name" value="BSH_CzcB-like"/>
</dbReference>
<dbReference type="Gene3D" id="2.40.420.20">
    <property type="match status" value="1"/>
</dbReference>
<protein>
    <submittedName>
        <fullName evidence="4">Efflux RND transporter periplasmic adaptor subunit</fullName>
    </submittedName>
</protein>
<name>A0ABX7MC68_9RHOO</name>
<dbReference type="InterPro" id="IPR058792">
    <property type="entry name" value="Beta-barrel_RND_2"/>
</dbReference>
<evidence type="ECO:0000259" key="2">
    <source>
        <dbReference type="Pfam" id="PF25954"/>
    </source>
</evidence>
<accession>A0ABX7MC68</accession>
<evidence type="ECO:0000313" key="5">
    <source>
        <dbReference type="Proteomes" id="UP000663570"/>
    </source>
</evidence>
<feature type="domain" description="CusB-like beta-barrel" evidence="2">
    <location>
        <begin position="227"/>
        <end position="299"/>
    </location>
</feature>
<dbReference type="Proteomes" id="UP000663570">
    <property type="component" value="Chromosome"/>
</dbReference>
<dbReference type="Pfam" id="PF25954">
    <property type="entry name" value="Beta-barrel_RND_2"/>
    <property type="match status" value="1"/>
</dbReference>
<dbReference type="Gene3D" id="1.10.287.470">
    <property type="entry name" value="Helix hairpin bin"/>
    <property type="match status" value="1"/>
</dbReference>
<dbReference type="Gene3D" id="2.40.30.170">
    <property type="match status" value="1"/>
</dbReference>
<organism evidence="4 5">
    <name type="scientific">Niveibacterium microcysteis</name>
    <dbReference type="NCBI Taxonomy" id="2811415"/>
    <lineage>
        <taxon>Bacteria</taxon>
        <taxon>Pseudomonadati</taxon>
        <taxon>Pseudomonadota</taxon>
        <taxon>Betaproteobacteria</taxon>
        <taxon>Rhodocyclales</taxon>
        <taxon>Rhodocyclaceae</taxon>
        <taxon>Niveibacterium</taxon>
    </lineage>
</organism>
<dbReference type="SUPFAM" id="SSF111369">
    <property type="entry name" value="HlyD-like secretion proteins"/>
    <property type="match status" value="1"/>
</dbReference>
<evidence type="ECO:0000259" key="3">
    <source>
        <dbReference type="Pfam" id="PF25973"/>
    </source>
</evidence>
<comment type="similarity">
    <text evidence="1">Belongs to the membrane fusion protein (MFP) (TC 8.A.1) family.</text>
</comment>
<dbReference type="RefSeq" id="WP_206255551.1">
    <property type="nucleotide sequence ID" value="NZ_CP071060.1"/>
</dbReference>
<gene>
    <name evidence="4" type="ORF">JY500_06230</name>
</gene>
<dbReference type="Pfam" id="PF25973">
    <property type="entry name" value="BSH_CzcB"/>
    <property type="match status" value="1"/>
</dbReference>
<sequence>MFQMIRRPSRRWALGGIALALATIGAVYAISARKDVQAKPVDAQAKPTLMELAPTDVLLAQQVAVQPIVLLAGTLNPLTQIHLHAPFDGRVAEVSARPGDKVVAGQVLARFDETDLRARHAERAAAVASAEEQMRVAERNRVSGRALLDQNFISKNAFDNTLGGYAERQAALDAQKAQLAIVQRALKDAKVVAPFAGTVSYRQVEPGQWVEPNRKLFSLVDLRKLEVEAAIPSQHIASLMPGQKVRLRAEGFGDEVFEGKLTRINPTTQPGTRSVLAYVAVDNPGERLRAGLYVTGEIETGKADPQIRLPATAIQASKTGRGVWIVADNKLKWQPVEYQQLRVDLVRITKGLSGGEQVVAMPLKGAAENVAVRLKPAA</sequence>
<dbReference type="EMBL" id="CP071060">
    <property type="protein sequence ID" value="QSI78229.1"/>
    <property type="molecule type" value="Genomic_DNA"/>
</dbReference>
<dbReference type="InterPro" id="IPR006143">
    <property type="entry name" value="RND_pump_MFP"/>
</dbReference>
<evidence type="ECO:0000256" key="1">
    <source>
        <dbReference type="ARBA" id="ARBA00009477"/>
    </source>
</evidence>
<proteinExistence type="inferred from homology"/>
<dbReference type="NCBIfam" id="TIGR01730">
    <property type="entry name" value="RND_mfp"/>
    <property type="match status" value="1"/>
</dbReference>
<keyword evidence="5" id="KW-1185">Reference proteome</keyword>
<evidence type="ECO:0000313" key="4">
    <source>
        <dbReference type="EMBL" id="QSI78229.1"/>
    </source>
</evidence>
<feature type="domain" description="CzcB-like barrel-sandwich hybrid" evidence="3">
    <location>
        <begin position="81"/>
        <end position="221"/>
    </location>
</feature>
<dbReference type="Gene3D" id="2.40.50.100">
    <property type="match status" value="1"/>
</dbReference>
<reference evidence="4 5" key="1">
    <citation type="submission" date="2021-02" db="EMBL/GenBank/DDBJ databases">
        <title>Niveibacterium changnyeongensis HC41.</title>
        <authorList>
            <person name="Kang M."/>
        </authorList>
    </citation>
    <scope>NUCLEOTIDE SEQUENCE [LARGE SCALE GENOMIC DNA]</scope>
    <source>
        <strain evidence="4 5">HC41</strain>
    </source>
</reference>
<dbReference type="PANTHER" id="PTHR30469:SF15">
    <property type="entry name" value="HLYD FAMILY OF SECRETION PROTEINS"/>
    <property type="match status" value="1"/>
</dbReference>